<dbReference type="EMBL" id="CP089984">
    <property type="protein sequence ID" value="WXB15987.1"/>
    <property type="molecule type" value="Genomic_DNA"/>
</dbReference>
<dbReference type="Gene3D" id="3.10.310.10">
    <property type="entry name" value="Diaminopimelate Epimerase, Chain A, domain 1"/>
    <property type="match status" value="2"/>
</dbReference>
<dbReference type="Pfam" id="PF02567">
    <property type="entry name" value="PhzC-PhzF"/>
    <property type="match status" value="1"/>
</dbReference>
<dbReference type="InterPro" id="IPR003719">
    <property type="entry name" value="Phenazine_PhzF-like"/>
</dbReference>
<name>A0ABZ2M3J8_9BACT</name>
<sequence length="291" mass="31036">MSFRCKWVDVFTDRPFAGNPVAVVLGADELDGAQMQRIANWTNLSETTFLLRPTRPEADYRLRIFTPREEVPFAGHPTLGSAHAAIEAGIVTPREGTLVQECAFGLVPIAVTGERNERLVSFEVPASRVRTLDAREIAELEAILGAPLDRTAEPRLVDMGIRWTVARLADAATVLQLRPDLVRMAPFDRAFGAAGVIAFGPYPAGSDPAIEVRAFTPTHGVAEDPVCGSGNASVAVFLRETGALGAYGGGYRASQGSKVGRDGRIRISIQPDGSIHLAGQCVTCVDGTLIG</sequence>
<dbReference type="PANTHER" id="PTHR13774">
    <property type="entry name" value="PHENAZINE BIOSYNTHESIS PROTEIN"/>
    <property type="match status" value="1"/>
</dbReference>
<dbReference type="RefSeq" id="WP_394825617.1">
    <property type="nucleotide sequence ID" value="NZ_CP089984.1"/>
</dbReference>
<gene>
    <name evidence="2" type="ORF">LZC94_01665</name>
</gene>
<dbReference type="Proteomes" id="UP001370348">
    <property type="component" value="Chromosome"/>
</dbReference>
<comment type="similarity">
    <text evidence="1">Belongs to the PhzF family.</text>
</comment>
<reference evidence="2 3" key="1">
    <citation type="submission" date="2021-12" db="EMBL/GenBank/DDBJ databases">
        <title>Discovery of the Pendulisporaceae a myxobacterial family with distinct sporulation behavior and unique specialized metabolism.</title>
        <authorList>
            <person name="Garcia R."/>
            <person name="Popoff A."/>
            <person name="Bader C.D."/>
            <person name="Loehr J."/>
            <person name="Walesch S."/>
            <person name="Walt C."/>
            <person name="Boldt J."/>
            <person name="Bunk B."/>
            <person name="Haeckl F.J.F.P.J."/>
            <person name="Gunesch A.P."/>
            <person name="Birkelbach J."/>
            <person name="Nuebel U."/>
            <person name="Pietschmann T."/>
            <person name="Bach T."/>
            <person name="Mueller R."/>
        </authorList>
    </citation>
    <scope>NUCLEOTIDE SEQUENCE [LARGE SCALE GENOMIC DNA]</scope>
    <source>
        <strain evidence="2 3">MSr11954</strain>
    </source>
</reference>
<keyword evidence="3" id="KW-1185">Reference proteome</keyword>
<evidence type="ECO:0000313" key="2">
    <source>
        <dbReference type="EMBL" id="WXB15987.1"/>
    </source>
</evidence>
<dbReference type="PANTHER" id="PTHR13774:SF32">
    <property type="entry name" value="ANTISENSE-ENHANCING SEQUENCE 1"/>
    <property type="match status" value="1"/>
</dbReference>
<proteinExistence type="inferred from homology"/>
<evidence type="ECO:0000256" key="1">
    <source>
        <dbReference type="ARBA" id="ARBA00008270"/>
    </source>
</evidence>
<dbReference type="SUPFAM" id="SSF54506">
    <property type="entry name" value="Diaminopimelate epimerase-like"/>
    <property type="match status" value="1"/>
</dbReference>
<evidence type="ECO:0000313" key="3">
    <source>
        <dbReference type="Proteomes" id="UP001370348"/>
    </source>
</evidence>
<organism evidence="2 3">
    <name type="scientific">Pendulispora albinea</name>
    <dbReference type="NCBI Taxonomy" id="2741071"/>
    <lineage>
        <taxon>Bacteria</taxon>
        <taxon>Pseudomonadati</taxon>
        <taxon>Myxococcota</taxon>
        <taxon>Myxococcia</taxon>
        <taxon>Myxococcales</taxon>
        <taxon>Sorangiineae</taxon>
        <taxon>Pendulisporaceae</taxon>
        <taxon>Pendulispora</taxon>
    </lineage>
</organism>
<dbReference type="NCBIfam" id="TIGR00654">
    <property type="entry name" value="PhzF_family"/>
    <property type="match status" value="1"/>
</dbReference>
<accession>A0ABZ2M3J8</accession>
<protein>
    <submittedName>
        <fullName evidence="2">PhzF family phenazine biosynthesis protein</fullName>
    </submittedName>
</protein>
<dbReference type="PIRSF" id="PIRSF016184">
    <property type="entry name" value="PhzC_PhzF"/>
    <property type="match status" value="1"/>
</dbReference>